<comment type="caution">
    <text evidence="2">The sequence shown here is derived from an EMBL/GenBank/DDBJ whole genome shotgun (WGS) entry which is preliminary data.</text>
</comment>
<keyword evidence="3" id="KW-1185">Reference proteome</keyword>
<gene>
    <name evidence="2" type="ORF">KBO27_23745</name>
</gene>
<accession>A0ABS5DL03</accession>
<evidence type="ECO:0000313" key="3">
    <source>
        <dbReference type="Proteomes" id="UP000674084"/>
    </source>
</evidence>
<reference evidence="2 3" key="1">
    <citation type="submission" date="2021-04" db="EMBL/GenBank/DDBJ databases">
        <title>Whole-genome sequencing of Saccharopolyspora endophytica KCTC 19397.</title>
        <authorList>
            <person name="Ay H."/>
            <person name="Saygin H."/>
            <person name="Sahin N."/>
        </authorList>
    </citation>
    <scope>NUCLEOTIDE SEQUENCE [LARGE SCALE GENOMIC DNA]</scope>
    <source>
        <strain evidence="2 3">KCTC 19397</strain>
    </source>
</reference>
<feature type="region of interest" description="Disordered" evidence="1">
    <location>
        <begin position="1"/>
        <end position="26"/>
    </location>
</feature>
<protein>
    <submittedName>
        <fullName evidence="2">Uncharacterized protein</fullName>
    </submittedName>
</protein>
<evidence type="ECO:0000313" key="2">
    <source>
        <dbReference type="EMBL" id="MBQ0926969.1"/>
    </source>
</evidence>
<name>A0ABS5DL03_9PSEU</name>
<evidence type="ECO:0000256" key="1">
    <source>
        <dbReference type="SAM" id="MobiDB-lite"/>
    </source>
</evidence>
<sequence length="51" mass="5437">MTVVEPDESADPAPSGAGIRGDRRSAADGEVLDAFERVLEEDGRTIHRGLD</sequence>
<dbReference type="EMBL" id="JAGPXE010000011">
    <property type="protein sequence ID" value="MBQ0926969.1"/>
    <property type="molecule type" value="Genomic_DNA"/>
</dbReference>
<feature type="compositionally biased region" description="Acidic residues" evidence="1">
    <location>
        <begin position="1"/>
        <end position="10"/>
    </location>
</feature>
<dbReference type="RefSeq" id="WP_210972104.1">
    <property type="nucleotide sequence ID" value="NZ_JAGPXE010000011.1"/>
</dbReference>
<dbReference type="Proteomes" id="UP000674084">
    <property type="component" value="Unassembled WGS sequence"/>
</dbReference>
<organism evidence="2 3">
    <name type="scientific">Saccharopolyspora endophytica</name>
    <dbReference type="NCBI Taxonomy" id="543886"/>
    <lineage>
        <taxon>Bacteria</taxon>
        <taxon>Bacillati</taxon>
        <taxon>Actinomycetota</taxon>
        <taxon>Actinomycetes</taxon>
        <taxon>Pseudonocardiales</taxon>
        <taxon>Pseudonocardiaceae</taxon>
        <taxon>Saccharopolyspora</taxon>
    </lineage>
</organism>
<proteinExistence type="predicted"/>